<proteinExistence type="predicted"/>
<evidence type="ECO:0000256" key="1">
    <source>
        <dbReference type="ARBA" id="ARBA00004651"/>
    </source>
</evidence>
<keyword evidence="2" id="KW-1003">Cell membrane</keyword>
<keyword evidence="3 6" id="KW-0812">Transmembrane</keyword>
<feature type="transmembrane region" description="Helical" evidence="6">
    <location>
        <begin position="50"/>
        <end position="69"/>
    </location>
</feature>
<evidence type="ECO:0008006" key="9">
    <source>
        <dbReference type="Google" id="ProtNLM"/>
    </source>
</evidence>
<evidence type="ECO:0000256" key="3">
    <source>
        <dbReference type="ARBA" id="ARBA00022692"/>
    </source>
</evidence>
<evidence type="ECO:0000256" key="4">
    <source>
        <dbReference type="ARBA" id="ARBA00022989"/>
    </source>
</evidence>
<accession>A0A9E2F1J8</accession>
<feature type="transmembrane region" description="Helical" evidence="6">
    <location>
        <begin position="214"/>
        <end position="236"/>
    </location>
</feature>
<sequence>MIGLVLGLELGITGINHILLALVIGVLLAVIIGYIYGVLLNQTKGQEMMVGNYIGFATVSLMCTFWLLAPFRNPTLVWAIGGRGLRTTLVLPGETSQIIDNFLSFSFFGLNIPTGTFVLFFLSCLLLYFFFKTRSGLSMVAVGSNPVFARASGIKENTIRIQSVVLSTVLAAFGMIIFAQSFGFVQLYMAPLMLPFPAIACILIGGASLRKATLLHVIIGTALFQTLLTITLPVVTQAVAISGEAGDITEVLRVIISNGLILYALTRKGGD</sequence>
<evidence type="ECO:0000313" key="7">
    <source>
        <dbReference type="EMBL" id="MBT9145514.1"/>
    </source>
</evidence>
<dbReference type="GO" id="GO:0005886">
    <property type="term" value="C:plasma membrane"/>
    <property type="evidence" value="ECO:0007669"/>
    <property type="project" value="UniProtKB-SubCell"/>
</dbReference>
<evidence type="ECO:0000313" key="8">
    <source>
        <dbReference type="Proteomes" id="UP000811545"/>
    </source>
</evidence>
<reference evidence="7 8" key="1">
    <citation type="journal article" date="2021" name="bioRxiv">
        <title>Unique metabolic strategies in Hadean analogues reveal hints for primordial physiology.</title>
        <authorList>
            <person name="Nobu M.K."/>
            <person name="Nakai R."/>
            <person name="Tamazawa S."/>
            <person name="Mori H."/>
            <person name="Toyoda A."/>
            <person name="Ijiri A."/>
            <person name="Suzuki S."/>
            <person name="Kurokawa K."/>
            <person name="Kamagata Y."/>
            <person name="Tamaki H."/>
        </authorList>
    </citation>
    <scope>NUCLEOTIDE SEQUENCE [LARGE SCALE GENOMIC DNA]</scope>
    <source>
        <strain evidence="7">BS525</strain>
    </source>
</reference>
<name>A0A9E2F1J8_PSYF1</name>
<feature type="transmembrane region" description="Helical" evidence="6">
    <location>
        <begin position="164"/>
        <end position="182"/>
    </location>
</feature>
<dbReference type="Proteomes" id="UP000811545">
    <property type="component" value="Unassembled WGS sequence"/>
</dbReference>
<keyword evidence="5 6" id="KW-0472">Membrane</keyword>
<dbReference type="Pfam" id="PF02653">
    <property type="entry name" value="BPD_transp_2"/>
    <property type="match status" value="1"/>
</dbReference>
<dbReference type="PANTHER" id="PTHR32196">
    <property type="entry name" value="ABC TRANSPORTER PERMEASE PROTEIN YPHD-RELATED-RELATED"/>
    <property type="match status" value="1"/>
</dbReference>
<feature type="transmembrane region" description="Helical" evidence="6">
    <location>
        <begin position="15"/>
        <end position="38"/>
    </location>
</feature>
<protein>
    <recommendedName>
        <fullName evidence="9">ABC transporter</fullName>
    </recommendedName>
</protein>
<evidence type="ECO:0000256" key="5">
    <source>
        <dbReference type="ARBA" id="ARBA00023136"/>
    </source>
</evidence>
<evidence type="ECO:0000256" key="6">
    <source>
        <dbReference type="SAM" id="Phobius"/>
    </source>
</evidence>
<comment type="subcellular location">
    <subcellularLocation>
        <location evidence="1">Cell membrane</location>
        <topology evidence="1">Multi-pass membrane protein</topology>
    </subcellularLocation>
</comment>
<gene>
    <name evidence="7" type="ORF">DDT42_01385</name>
</gene>
<evidence type="ECO:0000256" key="2">
    <source>
        <dbReference type="ARBA" id="ARBA00022475"/>
    </source>
</evidence>
<dbReference type="EMBL" id="QLTW01000105">
    <property type="protein sequence ID" value="MBT9145514.1"/>
    <property type="molecule type" value="Genomic_DNA"/>
</dbReference>
<comment type="caution">
    <text evidence="7">The sequence shown here is derived from an EMBL/GenBank/DDBJ whole genome shotgun (WGS) entry which is preliminary data.</text>
</comment>
<keyword evidence="4 6" id="KW-1133">Transmembrane helix</keyword>
<dbReference type="InterPro" id="IPR001851">
    <property type="entry name" value="ABC_transp_permease"/>
</dbReference>
<dbReference type="GO" id="GO:0022857">
    <property type="term" value="F:transmembrane transporter activity"/>
    <property type="evidence" value="ECO:0007669"/>
    <property type="project" value="InterPro"/>
</dbReference>
<feature type="transmembrane region" description="Helical" evidence="6">
    <location>
        <begin position="188"/>
        <end position="207"/>
    </location>
</feature>
<feature type="transmembrane region" description="Helical" evidence="6">
    <location>
        <begin position="110"/>
        <end position="131"/>
    </location>
</feature>
<dbReference type="PANTHER" id="PTHR32196:SF15">
    <property type="entry name" value="SUGAR ABC TRANSPORTER PERMEASE PROTEIN"/>
    <property type="match status" value="1"/>
</dbReference>
<organism evidence="7 8">
    <name type="scientific">Psychracetigena formicireducens</name>
    <dbReference type="NCBI Taxonomy" id="2986056"/>
    <lineage>
        <taxon>Bacteria</taxon>
        <taxon>Bacillati</taxon>
        <taxon>Candidatus Lithacetigenota</taxon>
        <taxon>Candidatus Psychracetigena</taxon>
    </lineage>
</organism>
<dbReference type="AlphaFoldDB" id="A0A9E2F1J8"/>